<feature type="compositionally biased region" description="Acidic residues" evidence="1">
    <location>
        <begin position="388"/>
        <end position="401"/>
    </location>
</feature>
<feature type="compositionally biased region" description="Basic residues" evidence="1">
    <location>
        <begin position="533"/>
        <end position="543"/>
    </location>
</feature>
<feature type="compositionally biased region" description="Basic and acidic residues" evidence="1">
    <location>
        <begin position="523"/>
        <end position="532"/>
    </location>
</feature>
<sequence>MRMRIRSLMVAGPLVLAVMGPGTPAKAAAGPAISPANGSVVTSSSVRISVKTGFLGGQLYVNDVPRRSAKGSTLLTWTINGHSSPNGTYHVLLKDPVLALNNSTSTFRMAVPAYAPSGLQAKASGGTVTISWKRGEEPDLTGYTVSSSLGRSRSVGMGACGGGRCTTTLSVGANMGGQIAVQVVAKRKGAAPSGAAGGTVKLTGTGGGNGGNTNPVPPPNNNTWPAPGNNTTPDPFPTVQPGPDWSTVSPQPTADNPFSSPQAEPSVDTSLMPQPVADTRTASAADSLQWGKSVAIALVLLLCAGHLGTWTRRLRTARAGGPVSGPRIIPGSAHARVEANRHHIQAALAASRTITDEEDTKPKRRRFSKKRALSAPPAPDLLPSAPALDDEPGTLLVDDDLTTPAFTTTDHSPYLPPSPHDAGVYAVMDPALYDAIPDDDDPPYDSARSSADLDEPSSHAFADPLATRTENSEGPMSAARDYSGSTPDSDEEASAPRPESGLAALMDLSSPTDPDPAFTPDSSRTELLDTPRPRRLFRRGRRS</sequence>
<dbReference type="InterPro" id="IPR013783">
    <property type="entry name" value="Ig-like_fold"/>
</dbReference>
<feature type="chain" id="PRO_5045160425" description="Ig-like domain-containing protein" evidence="2">
    <location>
        <begin position="28"/>
        <end position="543"/>
    </location>
</feature>
<feature type="compositionally biased region" description="Low complexity" evidence="1">
    <location>
        <begin position="221"/>
        <end position="233"/>
    </location>
</feature>
<dbReference type="Gene3D" id="2.60.40.10">
    <property type="entry name" value="Immunoglobulins"/>
    <property type="match status" value="1"/>
</dbReference>
<organism evidence="3 4">
    <name type="scientific">Actinocorallia longicatena</name>
    <dbReference type="NCBI Taxonomy" id="111803"/>
    <lineage>
        <taxon>Bacteria</taxon>
        <taxon>Bacillati</taxon>
        <taxon>Actinomycetota</taxon>
        <taxon>Actinomycetes</taxon>
        <taxon>Streptosporangiales</taxon>
        <taxon>Thermomonosporaceae</taxon>
        <taxon>Actinocorallia</taxon>
    </lineage>
</organism>
<keyword evidence="4" id="KW-1185">Reference proteome</keyword>
<proteinExistence type="predicted"/>
<evidence type="ECO:0000256" key="2">
    <source>
        <dbReference type="SAM" id="SignalP"/>
    </source>
</evidence>
<feature type="compositionally biased region" description="Basic residues" evidence="1">
    <location>
        <begin position="362"/>
        <end position="372"/>
    </location>
</feature>
<evidence type="ECO:0000313" key="4">
    <source>
        <dbReference type="Proteomes" id="UP001501237"/>
    </source>
</evidence>
<feature type="compositionally biased region" description="Polar residues" evidence="1">
    <location>
        <begin position="246"/>
        <end position="272"/>
    </location>
</feature>
<evidence type="ECO:0000313" key="3">
    <source>
        <dbReference type="EMBL" id="GAA3214329.1"/>
    </source>
</evidence>
<reference evidence="4" key="1">
    <citation type="journal article" date="2019" name="Int. J. Syst. Evol. Microbiol.">
        <title>The Global Catalogue of Microorganisms (GCM) 10K type strain sequencing project: providing services to taxonomists for standard genome sequencing and annotation.</title>
        <authorList>
            <consortium name="The Broad Institute Genomics Platform"/>
            <consortium name="The Broad Institute Genome Sequencing Center for Infectious Disease"/>
            <person name="Wu L."/>
            <person name="Ma J."/>
        </authorList>
    </citation>
    <scope>NUCLEOTIDE SEQUENCE [LARGE SCALE GENOMIC DNA]</scope>
    <source>
        <strain evidence="4">JCM 9377</strain>
    </source>
</reference>
<dbReference type="EMBL" id="BAAAUV010000007">
    <property type="protein sequence ID" value="GAA3214329.1"/>
    <property type="molecule type" value="Genomic_DNA"/>
</dbReference>
<feature type="signal peptide" evidence="2">
    <location>
        <begin position="1"/>
        <end position="27"/>
    </location>
</feature>
<comment type="caution">
    <text evidence="3">The sequence shown here is derived from an EMBL/GenBank/DDBJ whole genome shotgun (WGS) entry which is preliminary data.</text>
</comment>
<accession>A0ABP6QAH0</accession>
<evidence type="ECO:0008006" key="5">
    <source>
        <dbReference type="Google" id="ProtNLM"/>
    </source>
</evidence>
<feature type="region of interest" description="Disordered" evidence="1">
    <location>
        <begin position="352"/>
        <end position="543"/>
    </location>
</feature>
<dbReference type="Proteomes" id="UP001501237">
    <property type="component" value="Unassembled WGS sequence"/>
</dbReference>
<gene>
    <name evidence="3" type="ORF">GCM10010468_35030</name>
</gene>
<protein>
    <recommendedName>
        <fullName evidence="5">Ig-like domain-containing protein</fullName>
    </recommendedName>
</protein>
<name>A0ABP6QAH0_9ACTN</name>
<feature type="region of interest" description="Disordered" evidence="1">
    <location>
        <begin position="190"/>
        <end position="273"/>
    </location>
</feature>
<keyword evidence="2" id="KW-0732">Signal</keyword>
<evidence type="ECO:0000256" key="1">
    <source>
        <dbReference type="SAM" id="MobiDB-lite"/>
    </source>
</evidence>